<name>A0A9P6FJF6_9FUNG</name>
<feature type="region of interest" description="Disordered" evidence="1">
    <location>
        <begin position="127"/>
        <end position="172"/>
    </location>
</feature>
<reference evidence="2" key="1">
    <citation type="journal article" date="2020" name="Fungal Divers.">
        <title>Resolving the Mortierellaceae phylogeny through synthesis of multi-gene phylogenetics and phylogenomics.</title>
        <authorList>
            <person name="Vandepol N."/>
            <person name="Liber J."/>
            <person name="Desiro A."/>
            <person name="Na H."/>
            <person name="Kennedy M."/>
            <person name="Barry K."/>
            <person name="Grigoriev I.V."/>
            <person name="Miller A.N."/>
            <person name="O'Donnell K."/>
            <person name="Stajich J.E."/>
            <person name="Bonito G."/>
        </authorList>
    </citation>
    <scope>NUCLEOTIDE SEQUENCE</scope>
    <source>
        <strain evidence="2">KOD1015</strain>
    </source>
</reference>
<protein>
    <submittedName>
        <fullName evidence="2">Uncharacterized protein</fullName>
    </submittedName>
</protein>
<comment type="caution">
    <text evidence="2">The sequence shown here is derived from an EMBL/GenBank/DDBJ whole genome shotgun (WGS) entry which is preliminary data.</text>
</comment>
<dbReference type="EMBL" id="JAABOA010006774">
    <property type="protein sequence ID" value="KAF9554731.1"/>
    <property type="molecule type" value="Genomic_DNA"/>
</dbReference>
<keyword evidence="3" id="KW-1185">Reference proteome</keyword>
<feature type="region of interest" description="Disordered" evidence="1">
    <location>
        <begin position="283"/>
        <end position="302"/>
    </location>
</feature>
<sequence length="302" mass="34227">LRKAAYRTLQQARVVVRKCRIKVDQIDMQLRDLRRERYYFNNALRASKSKKNTDRAQDTHSKQLTIPTPENFTVEDSIEQIDISQLPRDRIVFAGTDPGVKKMSVTCAQTLHEIELHINRYHVLFPGDGMDHPIDQDSQEPPTAQDPPVTQEPPTAQDPPVTQEPPAIKKPPDIQESLLPVVRVPPTIQPPATQKLAAIKKPPDIQEPPAAQGSPPLASEPPSLSKLYFRPPKASVITAPHIDEVSSTRRIARRRGTRLRRQENSLVREALEGLSKREQVLKTAQNMDEIDKAHRLHRESRD</sequence>
<feature type="non-terminal residue" evidence="2">
    <location>
        <position position="302"/>
    </location>
</feature>
<dbReference type="AlphaFoldDB" id="A0A9P6FJF6"/>
<accession>A0A9P6FJF6</accession>
<feature type="compositionally biased region" description="Basic and acidic residues" evidence="1">
    <location>
        <begin position="289"/>
        <end position="302"/>
    </location>
</feature>
<dbReference type="OrthoDB" id="10627000at2759"/>
<organism evidence="2 3">
    <name type="scientific">Lunasporangiospora selenospora</name>
    <dbReference type="NCBI Taxonomy" id="979761"/>
    <lineage>
        <taxon>Eukaryota</taxon>
        <taxon>Fungi</taxon>
        <taxon>Fungi incertae sedis</taxon>
        <taxon>Mucoromycota</taxon>
        <taxon>Mortierellomycotina</taxon>
        <taxon>Mortierellomycetes</taxon>
        <taxon>Mortierellales</taxon>
        <taxon>Mortierellaceae</taxon>
        <taxon>Lunasporangiospora</taxon>
    </lineage>
</organism>
<proteinExistence type="predicted"/>
<feature type="region of interest" description="Disordered" evidence="1">
    <location>
        <begin position="203"/>
        <end position="226"/>
    </location>
</feature>
<dbReference type="Proteomes" id="UP000780801">
    <property type="component" value="Unassembled WGS sequence"/>
</dbReference>
<feature type="non-terminal residue" evidence="2">
    <location>
        <position position="1"/>
    </location>
</feature>
<evidence type="ECO:0000256" key="1">
    <source>
        <dbReference type="SAM" id="MobiDB-lite"/>
    </source>
</evidence>
<gene>
    <name evidence="2" type="ORF">BGW38_009297</name>
</gene>
<feature type="compositionally biased region" description="Low complexity" evidence="1">
    <location>
        <begin position="214"/>
        <end position="226"/>
    </location>
</feature>
<evidence type="ECO:0000313" key="3">
    <source>
        <dbReference type="Proteomes" id="UP000780801"/>
    </source>
</evidence>
<evidence type="ECO:0000313" key="2">
    <source>
        <dbReference type="EMBL" id="KAF9554731.1"/>
    </source>
</evidence>